<dbReference type="Proteomes" id="UP000184693">
    <property type="component" value="Unassembled WGS sequence"/>
</dbReference>
<evidence type="ECO:0000313" key="3">
    <source>
        <dbReference type="Proteomes" id="UP000184693"/>
    </source>
</evidence>
<proteinExistence type="predicted"/>
<protein>
    <submittedName>
        <fullName evidence="2">Hemerythrin-like domain-containing protein</fullName>
    </submittedName>
</protein>
<dbReference type="OrthoDB" id="7349010at2"/>
<dbReference type="RefSeq" id="WP_074266866.1">
    <property type="nucleotide sequence ID" value="NZ_FSRM01000002.1"/>
</dbReference>
<organism evidence="2 3">
    <name type="scientific">Paraburkholderia phenazinium</name>
    <dbReference type="NCBI Taxonomy" id="60549"/>
    <lineage>
        <taxon>Bacteria</taxon>
        <taxon>Pseudomonadati</taxon>
        <taxon>Pseudomonadota</taxon>
        <taxon>Betaproteobacteria</taxon>
        <taxon>Burkholderiales</taxon>
        <taxon>Burkholderiaceae</taxon>
        <taxon>Paraburkholderia</taxon>
    </lineage>
</organism>
<evidence type="ECO:0000259" key="1">
    <source>
        <dbReference type="Pfam" id="PF01814"/>
    </source>
</evidence>
<dbReference type="Gene3D" id="1.20.120.520">
    <property type="entry name" value="nmb1532 protein domain like"/>
    <property type="match status" value="1"/>
</dbReference>
<dbReference type="Pfam" id="PF01814">
    <property type="entry name" value="Hemerythrin"/>
    <property type="match status" value="1"/>
</dbReference>
<name>A0A1N6JQF0_9BURK</name>
<feature type="domain" description="Hemerythrin-like" evidence="1">
    <location>
        <begin position="4"/>
        <end position="138"/>
    </location>
</feature>
<sequence length="195" mass="22019">MRVIIEKLQAEHVRLARLVNLLNRQSCLRTDATAPNIALLVDALCYLTRFADLAHHVIEDRMVEKLLAKRALSVEFGREIESQHQVLIRDGRDLLRDLESAVRGENMSQELVDSRVRLYAERLRHNMVIEELTLFPAAEKNLSGADWHELESAGAYGQPDPLFDATVDERFAELYRVITAEVSAAGVEEPFGQGA</sequence>
<accession>A0A1N6JQF0</accession>
<dbReference type="EMBL" id="FSRM01000002">
    <property type="protein sequence ID" value="SIO46500.1"/>
    <property type="molecule type" value="Genomic_DNA"/>
</dbReference>
<dbReference type="AlphaFoldDB" id="A0A1N6JQF0"/>
<reference evidence="2 3" key="1">
    <citation type="submission" date="2016-11" db="EMBL/GenBank/DDBJ databases">
        <authorList>
            <person name="Jaros S."/>
            <person name="Januszkiewicz K."/>
            <person name="Wedrychowicz H."/>
        </authorList>
    </citation>
    <scope>NUCLEOTIDE SEQUENCE [LARGE SCALE GENOMIC DNA]</scope>
    <source>
        <strain evidence="2 3">GAS86</strain>
    </source>
</reference>
<evidence type="ECO:0000313" key="2">
    <source>
        <dbReference type="EMBL" id="SIO46500.1"/>
    </source>
</evidence>
<gene>
    <name evidence="2" type="ORF">SAMN05444168_4810</name>
</gene>
<dbReference type="InterPro" id="IPR012312">
    <property type="entry name" value="Hemerythrin-like"/>
</dbReference>